<dbReference type="CDD" id="cd00093">
    <property type="entry name" value="HTH_XRE"/>
    <property type="match status" value="1"/>
</dbReference>
<keyword evidence="3" id="KW-1185">Reference proteome</keyword>
<protein>
    <submittedName>
        <fullName evidence="2">Helix-turn-helix protein</fullName>
    </submittedName>
</protein>
<dbReference type="OrthoDB" id="5176233at2"/>
<proteinExistence type="predicted"/>
<dbReference type="Proteomes" id="UP000321617">
    <property type="component" value="Unassembled WGS sequence"/>
</dbReference>
<dbReference type="SUPFAM" id="SSF47413">
    <property type="entry name" value="lambda repressor-like DNA-binding domains"/>
    <property type="match status" value="1"/>
</dbReference>
<dbReference type="GO" id="GO:0003677">
    <property type="term" value="F:DNA binding"/>
    <property type="evidence" value="ECO:0007669"/>
    <property type="project" value="InterPro"/>
</dbReference>
<organism evidence="2 3">
    <name type="scientific">Stackebrandtia albiflava</name>
    <dbReference type="NCBI Taxonomy" id="406432"/>
    <lineage>
        <taxon>Bacteria</taxon>
        <taxon>Bacillati</taxon>
        <taxon>Actinomycetota</taxon>
        <taxon>Actinomycetes</taxon>
        <taxon>Glycomycetales</taxon>
        <taxon>Glycomycetaceae</taxon>
        <taxon>Stackebrandtia</taxon>
    </lineage>
</organism>
<evidence type="ECO:0000259" key="1">
    <source>
        <dbReference type="PROSITE" id="PS50943"/>
    </source>
</evidence>
<evidence type="ECO:0000313" key="3">
    <source>
        <dbReference type="Proteomes" id="UP000321617"/>
    </source>
</evidence>
<dbReference type="RefSeq" id="WP_147132357.1">
    <property type="nucleotide sequence ID" value="NZ_BAABIJ010000001.1"/>
</dbReference>
<dbReference type="PROSITE" id="PS50943">
    <property type="entry name" value="HTH_CROC1"/>
    <property type="match status" value="1"/>
</dbReference>
<reference evidence="2 3" key="1">
    <citation type="journal article" date="2013" name="Stand. Genomic Sci.">
        <title>Genomic Encyclopedia of Type Strains, Phase I: The one thousand microbial genomes (KMG-I) project.</title>
        <authorList>
            <person name="Kyrpides N.C."/>
            <person name="Woyke T."/>
            <person name="Eisen J.A."/>
            <person name="Garrity G."/>
            <person name="Lilburn T.G."/>
            <person name="Beck B.J."/>
            <person name="Whitman W.B."/>
            <person name="Hugenholtz P."/>
            <person name="Klenk H.P."/>
        </authorList>
    </citation>
    <scope>NUCLEOTIDE SEQUENCE [LARGE SCALE GENOMIC DNA]</scope>
    <source>
        <strain evidence="2 3">DSM 45044</strain>
    </source>
</reference>
<dbReference type="InterPro" id="IPR043917">
    <property type="entry name" value="DUF5753"/>
</dbReference>
<accession>A0A562VA46</accession>
<comment type="caution">
    <text evidence="2">The sequence shown here is derived from an EMBL/GenBank/DDBJ whole genome shotgun (WGS) entry which is preliminary data.</text>
</comment>
<dbReference type="EMBL" id="VLLL01000005">
    <property type="protein sequence ID" value="TWJ14770.1"/>
    <property type="molecule type" value="Genomic_DNA"/>
</dbReference>
<dbReference type="Pfam" id="PF19054">
    <property type="entry name" value="DUF5753"/>
    <property type="match status" value="1"/>
</dbReference>
<dbReference type="SMART" id="SM00530">
    <property type="entry name" value="HTH_XRE"/>
    <property type="match status" value="1"/>
</dbReference>
<dbReference type="AlphaFoldDB" id="A0A562VA46"/>
<dbReference type="InterPro" id="IPR010982">
    <property type="entry name" value="Lambda_DNA-bd_dom_sf"/>
</dbReference>
<dbReference type="Gene3D" id="1.10.260.40">
    <property type="entry name" value="lambda repressor-like DNA-binding domains"/>
    <property type="match status" value="1"/>
</dbReference>
<evidence type="ECO:0000313" key="2">
    <source>
        <dbReference type="EMBL" id="TWJ14770.1"/>
    </source>
</evidence>
<gene>
    <name evidence="2" type="ORF">LX16_0460</name>
</gene>
<feature type="domain" description="HTH cro/C1-type" evidence="1">
    <location>
        <begin position="17"/>
        <end position="71"/>
    </location>
</feature>
<sequence>MSTEAPTIARLALGQILVSLRESAGMDHTDVAEELDVHPDTVRRWEIGQHSVKRHAVKTLADLYGASSTQLSRMYTLAKQGKERGAVERYPGGASPEFRIFADFEPTATEILSYEPEYIPGLLQTPDYLRAVHAAQLPELTPKPEAVHELRADRYDRMFGRRDMPTMRFAIGFAAMLYLQELTPAALAGQVTRLREAGALPTVEVRVVTGMHSGMNGGFTLMTPNSGLLGANRFAYIEAQDVCRYTEAADDVALYDRIFASVWDRAEPLEDYLK</sequence>
<dbReference type="Pfam" id="PF13560">
    <property type="entry name" value="HTH_31"/>
    <property type="match status" value="1"/>
</dbReference>
<dbReference type="InterPro" id="IPR001387">
    <property type="entry name" value="Cro/C1-type_HTH"/>
</dbReference>
<name>A0A562VA46_9ACTN</name>